<protein>
    <recommendedName>
        <fullName evidence="8">SUN domain-containing protein</fullName>
    </recommendedName>
</protein>
<comment type="caution">
    <text evidence="9">The sequence shown here is derived from an EMBL/GenBank/DDBJ whole genome shotgun (WGS) entry which is preliminary data.</text>
</comment>
<dbReference type="GO" id="GO:0034993">
    <property type="term" value="C:meiotic nuclear membrane microtubule tethering complex"/>
    <property type="evidence" value="ECO:0007669"/>
    <property type="project" value="TreeGrafter"/>
</dbReference>
<evidence type="ECO:0000256" key="1">
    <source>
        <dbReference type="ARBA" id="ARBA00004370"/>
    </source>
</evidence>
<dbReference type="Gene3D" id="2.60.120.260">
    <property type="entry name" value="Galactose-binding domain-like"/>
    <property type="match status" value="1"/>
</dbReference>
<evidence type="ECO:0000256" key="4">
    <source>
        <dbReference type="ARBA" id="ARBA00023054"/>
    </source>
</evidence>
<evidence type="ECO:0000259" key="8">
    <source>
        <dbReference type="PROSITE" id="PS51469"/>
    </source>
</evidence>
<dbReference type="AlphaFoldDB" id="A0A2G8L0Y4"/>
<evidence type="ECO:0000256" key="5">
    <source>
        <dbReference type="ARBA" id="ARBA00023136"/>
    </source>
</evidence>
<evidence type="ECO:0000256" key="3">
    <source>
        <dbReference type="ARBA" id="ARBA00022989"/>
    </source>
</evidence>
<dbReference type="Proteomes" id="UP000230750">
    <property type="component" value="Unassembled WGS sequence"/>
</dbReference>
<proteinExistence type="predicted"/>
<sequence length="933" mass="103534">MKDNTEKLQDQILEQNKQILLMLKHGSEQEKKINQLELLIQNYQREMSSNRANSLTVDSSVEEELAEVRAELRNLVHMNAEELTNDQQFDSVQAFKTDMDRLTSKISNLHKAFEESKTSQDALEISLTKSGSEMMEGRVTETMESVLSLQDNFKLRLIELEDRLTDLKTVVVVLENSRENKQDQINSLVKQINDLEREVVDVKSMLKQLEIALENLKSDFSDRGDRQAISTLRSDFETQKAKFVTLEYQLTTHVDEIGNMKSQMELFKDEQIQKLSSNLEARFQSLLEDGKAVDSDDVIGLRQSIQSNSDRLRGLESDREELASSVSELSVDIERNAGALKLLEGNLTSLHNILNGTGGADLSRQRGGALMVIQNIQSVEKDLHSMKLKVKAMQSLQAAVDGTGSISEAALAQLAELQASTLKLEGKLMDATESIEDINADVEDLQSSLGLLQDRTAFRDGSPITFEGLQSDLESVHETVVVLRDGLDRLEKENSEQEVAIAAVVADSSQVSERLTSDDGEMIDLVAMQSNLYTFHTDSSKLEAMINSLQDDISGQNERLGLVLVDRDNQYNVEDQISTFRADIASMRDNLGVYKSTTVQSEGDDDGNGALAAGLVDLGSKVTLVEAGLAALQSGRDRKDMMIYREDVDALKEQVISLRRKQESSSDSESGGLGAGAGFHSDDDITDLKSEFSKLNARYDSLNMHFNDCCQNKSEMLGVGLSPGYGIFAAEPSENGTEDTEKIKGIVYGILNQYSADKTGMVDYALESAGGSVVSTRCSETFTSKTALLSIFGIPLWYVTNSPRTVLQPDVNPGNCWAFKGAVGFLVIQLSDTIKPTYFTMEHIPKSLSPTGNITSAPRNFSVWSLKDEHDVDGVLLGEYMYDDEGYPVQVFSVQNVEIKPTMMVELKIHSNYGSLEYTCLYRFRVHGDLYRP</sequence>
<dbReference type="InterPro" id="IPR012919">
    <property type="entry name" value="SUN_dom"/>
</dbReference>
<evidence type="ECO:0000313" key="10">
    <source>
        <dbReference type="Proteomes" id="UP000230750"/>
    </source>
</evidence>
<evidence type="ECO:0000256" key="7">
    <source>
        <dbReference type="SAM" id="MobiDB-lite"/>
    </source>
</evidence>
<keyword evidence="5" id="KW-0472">Membrane</keyword>
<gene>
    <name evidence="9" type="ORF">BSL78_09151</name>
</gene>
<reference evidence="9 10" key="1">
    <citation type="journal article" date="2017" name="PLoS Biol.">
        <title>The sea cucumber genome provides insights into morphological evolution and visceral regeneration.</title>
        <authorList>
            <person name="Zhang X."/>
            <person name="Sun L."/>
            <person name="Yuan J."/>
            <person name="Sun Y."/>
            <person name="Gao Y."/>
            <person name="Zhang L."/>
            <person name="Li S."/>
            <person name="Dai H."/>
            <person name="Hamel J.F."/>
            <person name="Liu C."/>
            <person name="Yu Y."/>
            <person name="Liu S."/>
            <person name="Lin W."/>
            <person name="Guo K."/>
            <person name="Jin S."/>
            <person name="Xu P."/>
            <person name="Storey K.B."/>
            <person name="Huan P."/>
            <person name="Zhang T."/>
            <person name="Zhou Y."/>
            <person name="Zhang J."/>
            <person name="Lin C."/>
            <person name="Li X."/>
            <person name="Xing L."/>
            <person name="Huo D."/>
            <person name="Sun M."/>
            <person name="Wang L."/>
            <person name="Mercier A."/>
            <person name="Li F."/>
            <person name="Yang H."/>
            <person name="Xiang J."/>
        </authorList>
    </citation>
    <scope>NUCLEOTIDE SEQUENCE [LARGE SCALE GENOMIC DNA]</scope>
    <source>
        <strain evidence="9">Shaxun</strain>
        <tissue evidence="9">Muscle</tissue>
    </source>
</reference>
<organism evidence="9 10">
    <name type="scientific">Stichopus japonicus</name>
    <name type="common">Sea cucumber</name>
    <dbReference type="NCBI Taxonomy" id="307972"/>
    <lineage>
        <taxon>Eukaryota</taxon>
        <taxon>Metazoa</taxon>
        <taxon>Echinodermata</taxon>
        <taxon>Eleutherozoa</taxon>
        <taxon>Echinozoa</taxon>
        <taxon>Holothuroidea</taxon>
        <taxon>Aspidochirotacea</taxon>
        <taxon>Aspidochirotida</taxon>
        <taxon>Stichopodidae</taxon>
        <taxon>Apostichopus</taxon>
    </lineage>
</organism>
<accession>A0A2G8L0Y4</accession>
<feature type="domain" description="SUN" evidence="8">
    <location>
        <begin position="770"/>
        <end position="931"/>
    </location>
</feature>
<keyword evidence="4 6" id="KW-0175">Coiled coil</keyword>
<dbReference type="Pfam" id="PF07738">
    <property type="entry name" value="Sad1_UNC"/>
    <property type="match status" value="1"/>
</dbReference>
<dbReference type="GO" id="GO:0043495">
    <property type="term" value="F:protein-membrane adaptor activity"/>
    <property type="evidence" value="ECO:0007669"/>
    <property type="project" value="TreeGrafter"/>
</dbReference>
<dbReference type="PANTHER" id="PTHR12911">
    <property type="entry name" value="SAD1/UNC-84-LIKE PROTEIN-RELATED"/>
    <property type="match status" value="1"/>
</dbReference>
<evidence type="ECO:0000256" key="6">
    <source>
        <dbReference type="SAM" id="Coils"/>
    </source>
</evidence>
<feature type="coiled-coil region" evidence="6">
    <location>
        <begin position="157"/>
        <end position="219"/>
    </location>
</feature>
<comment type="subcellular location">
    <subcellularLocation>
        <location evidence="1">Membrane</location>
    </subcellularLocation>
</comment>
<evidence type="ECO:0000256" key="2">
    <source>
        <dbReference type="ARBA" id="ARBA00022692"/>
    </source>
</evidence>
<feature type="region of interest" description="Disordered" evidence="7">
    <location>
        <begin position="659"/>
        <end position="678"/>
    </location>
</feature>
<dbReference type="FunFam" id="2.60.120.260:FF:000009">
    <property type="entry name" value="SUN domain-containing protein 1 isoform X1"/>
    <property type="match status" value="1"/>
</dbReference>
<dbReference type="PROSITE" id="PS51469">
    <property type="entry name" value="SUN"/>
    <property type="match status" value="1"/>
</dbReference>
<dbReference type="OrthoDB" id="342281at2759"/>
<evidence type="ECO:0000313" key="9">
    <source>
        <dbReference type="EMBL" id="PIK53929.1"/>
    </source>
</evidence>
<keyword evidence="3" id="KW-1133">Transmembrane helix</keyword>
<dbReference type="PANTHER" id="PTHR12911:SF8">
    <property type="entry name" value="KLAROID PROTEIN-RELATED"/>
    <property type="match status" value="1"/>
</dbReference>
<keyword evidence="10" id="KW-1185">Reference proteome</keyword>
<feature type="coiled-coil region" evidence="6">
    <location>
        <begin position="26"/>
        <end position="53"/>
    </location>
</feature>
<name>A0A2G8L0Y4_STIJA</name>
<feature type="coiled-coil region" evidence="6">
    <location>
        <begin position="428"/>
        <end position="455"/>
    </location>
</feature>
<dbReference type="InterPro" id="IPR045119">
    <property type="entry name" value="SUN1-5"/>
</dbReference>
<keyword evidence="2" id="KW-0812">Transmembrane</keyword>
<dbReference type="STRING" id="307972.A0A2G8L0Y4"/>
<dbReference type="EMBL" id="MRZV01000269">
    <property type="protein sequence ID" value="PIK53929.1"/>
    <property type="molecule type" value="Genomic_DNA"/>
</dbReference>
<dbReference type="Gene3D" id="1.10.287.1490">
    <property type="match status" value="1"/>
</dbReference>